<keyword evidence="9" id="KW-1185">Reference proteome</keyword>
<dbReference type="PROSITE" id="PS51764">
    <property type="entry name" value="GH26"/>
    <property type="match status" value="1"/>
</dbReference>
<dbReference type="PROSITE" id="PS50206">
    <property type="entry name" value="RHODANESE_3"/>
    <property type="match status" value="1"/>
</dbReference>
<keyword evidence="2 4" id="KW-0378">Hydrolase</keyword>
<dbReference type="PANTHER" id="PTHR40079:SF4">
    <property type="entry name" value="GH26 DOMAIN-CONTAINING PROTEIN-RELATED"/>
    <property type="match status" value="1"/>
</dbReference>
<sequence>MFFEAEDGVLNGVEKSQQTALFSGNGYVTGFDQPEDSLSVKLHAPEEGMYQLWIGYNGPNGDKQSNLSLNGQPFADVKLVPTTGFTELKYGRVKLLEGDNTFTFTTGWGWYDIDYVKIQKVAPKSKHQVKNELVNPNATKEALTLHKFLLDHYGKNILSGQQNLIEALELKAEYGKLPAVVGFDLIEYSPTRVAHGSNSKEVENILQWDELGGITTLAWHWNAPKDLIDSVEQPWYKGFYTEGTTFDIEQALANPDSEDYKMILNDIDVIAIQLKRLQEANIPVLWRPLHEAEGGWFWWGAKGPEPAKKLYRLLYDRLTNVHQLNNLIWIWNSESPEWYPGDDVVDIISIDSYPLAGDYSPINHRYDQLVELVQDRKLVALTENGPIPDPDLLQEYQSDWSWFCTWEGEFINDGIQNNKEHIQQVYNHPYVLTLDELPEYKK</sequence>
<dbReference type="SUPFAM" id="SSF51445">
    <property type="entry name" value="(Trans)glycosidases"/>
    <property type="match status" value="1"/>
</dbReference>
<keyword evidence="3 4" id="KW-0326">Glycosidase</keyword>
<name>A0A167GMR3_9BACL</name>
<gene>
    <name evidence="8" type="ORF">PNBC_01425</name>
</gene>
<dbReference type="InterPro" id="IPR017853">
    <property type="entry name" value="GH"/>
</dbReference>
<evidence type="ECO:0000256" key="1">
    <source>
        <dbReference type="ARBA" id="ARBA00007754"/>
    </source>
</evidence>
<dbReference type="PROSITE" id="PS51175">
    <property type="entry name" value="CBM6"/>
    <property type="match status" value="1"/>
</dbReference>
<dbReference type="Gene3D" id="3.20.20.80">
    <property type="entry name" value="Glycosidases"/>
    <property type="match status" value="1"/>
</dbReference>
<evidence type="ECO:0000256" key="2">
    <source>
        <dbReference type="ARBA" id="ARBA00022801"/>
    </source>
</evidence>
<comment type="similarity">
    <text evidence="1 4">Belongs to the glycosyl hydrolase 26 family.</text>
</comment>
<dbReference type="GO" id="GO:0006080">
    <property type="term" value="P:substituted mannan metabolic process"/>
    <property type="evidence" value="ECO:0007669"/>
    <property type="project" value="InterPro"/>
</dbReference>
<dbReference type="KEGG" id="pcx:LPB68_08345"/>
<evidence type="ECO:0000313" key="9">
    <source>
        <dbReference type="Proteomes" id="UP000077134"/>
    </source>
</evidence>
<evidence type="ECO:0000313" key="8">
    <source>
        <dbReference type="EMBL" id="OAB77723.1"/>
    </source>
</evidence>
<evidence type="ECO:0000259" key="5">
    <source>
        <dbReference type="PROSITE" id="PS50206"/>
    </source>
</evidence>
<proteinExistence type="inferred from homology"/>
<dbReference type="STRING" id="1763538.LPB68_08345"/>
<dbReference type="Proteomes" id="UP000077134">
    <property type="component" value="Unassembled WGS sequence"/>
</dbReference>
<dbReference type="Pfam" id="PF02156">
    <property type="entry name" value="Glyco_hydro_26"/>
    <property type="match status" value="1"/>
</dbReference>
<protein>
    <submittedName>
        <fullName evidence="8">Beta-mannanase</fullName>
    </submittedName>
</protein>
<reference evidence="8 9" key="1">
    <citation type="submission" date="2016-02" db="EMBL/GenBank/DDBJ databases">
        <title>Paenibacillus sp. LPB0068, isolated from Crassostrea gigas.</title>
        <authorList>
            <person name="Shin S.-K."/>
            <person name="Yi H."/>
        </authorList>
    </citation>
    <scope>NUCLEOTIDE SEQUENCE [LARGE SCALE GENOMIC DNA]</scope>
    <source>
        <strain evidence="8 9">LPB0068</strain>
    </source>
</reference>
<evidence type="ECO:0000259" key="6">
    <source>
        <dbReference type="PROSITE" id="PS51175"/>
    </source>
</evidence>
<feature type="domain" description="GH26" evidence="7">
    <location>
        <begin position="124"/>
        <end position="435"/>
    </location>
</feature>
<dbReference type="CDD" id="cd04086">
    <property type="entry name" value="CBM35_mannanase-like"/>
    <property type="match status" value="1"/>
</dbReference>
<dbReference type="SUPFAM" id="SSF49785">
    <property type="entry name" value="Galactose-binding domain-like"/>
    <property type="match status" value="1"/>
</dbReference>
<organism evidence="8 9">
    <name type="scientific">Paenibacillus crassostreae</name>
    <dbReference type="NCBI Taxonomy" id="1763538"/>
    <lineage>
        <taxon>Bacteria</taxon>
        <taxon>Bacillati</taxon>
        <taxon>Bacillota</taxon>
        <taxon>Bacilli</taxon>
        <taxon>Bacillales</taxon>
        <taxon>Paenibacillaceae</taxon>
        <taxon>Paenibacillus</taxon>
    </lineage>
</organism>
<evidence type="ECO:0000256" key="3">
    <source>
        <dbReference type="ARBA" id="ARBA00023295"/>
    </source>
</evidence>
<dbReference type="AlphaFoldDB" id="A0A167GMR3"/>
<feature type="active site" description="Proton donor" evidence="4">
    <location>
        <position position="291"/>
    </location>
</feature>
<dbReference type="GO" id="GO:0016985">
    <property type="term" value="F:mannan endo-1,4-beta-mannosidase activity"/>
    <property type="evidence" value="ECO:0007669"/>
    <property type="project" value="InterPro"/>
</dbReference>
<evidence type="ECO:0000256" key="4">
    <source>
        <dbReference type="PROSITE-ProRule" id="PRU01100"/>
    </source>
</evidence>
<dbReference type="EMBL" id="LSFN01000002">
    <property type="protein sequence ID" value="OAB77723.1"/>
    <property type="molecule type" value="Genomic_DNA"/>
</dbReference>
<dbReference type="InterPro" id="IPR000805">
    <property type="entry name" value="Glyco_hydro_26"/>
</dbReference>
<dbReference type="PANTHER" id="PTHR40079">
    <property type="entry name" value="MANNAN ENDO-1,4-BETA-MANNOSIDASE E-RELATED"/>
    <property type="match status" value="1"/>
</dbReference>
<dbReference type="InterPro" id="IPR005084">
    <property type="entry name" value="CBM6"/>
</dbReference>
<feature type="domain" description="Rhodanese" evidence="5">
    <location>
        <begin position="293"/>
        <end position="308"/>
    </location>
</feature>
<dbReference type="InterPro" id="IPR008979">
    <property type="entry name" value="Galactose-bd-like_sf"/>
</dbReference>
<dbReference type="GO" id="GO:0030246">
    <property type="term" value="F:carbohydrate binding"/>
    <property type="evidence" value="ECO:0007669"/>
    <property type="project" value="InterPro"/>
</dbReference>
<feature type="domain" description="CBM6" evidence="6">
    <location>
        <begin position="1"/>
        <end position="119"/>
    </location>
</feature>
<feature type="active site" description="Nucleophile" evidence="4">
    <location>
        <position position="383"/>
    </location>
</feature>
<dbReference type="PRINTS" id="PR00739">
    <property type="entry name" value="GLHYDRLASE26"/>
</dbReference>
<comment type="caution">
    <text evidence="8">The sequence shown here is derived from an EMBL/GenBank/DDBJ whole genome shotgun (WGS) entry which is preliminary data.</text>
</comment>
<dbReference type="InterPro" id="IPR001763">
    <property type="entry name" value="Rhodanese-like_dom"/>
</dbReference>
<dbReference type="Pfam" id="PF16990">
    <property type="entry name" value="CBM_35"/>
    <property type="match status" value="1"/>
</dbReference>
<evidence type="ECO:0000259" key="7">
    <source>
        <dbReference type="PROSITE" id="PS51764"/>
    </source>
</evidence>
<dbReference type="OrthoDB" id="9803686at2"/>
<dbReference type="Gene3D" id="2.60.120.260">
    <property type="entry name" value="Galactose-binding domain-like"/>
    <property type="match status" value="1"/>
</dbReference>
<accession>A0A167GMR3</accession>
<dbReference type="InterPro" id="IPR022790">
    <property type="entry name" value="GH26_dom"/>
</dbReference>